<gene>
    <name evidence="5" type="primary">ftsA</name>
    <name evidence="8" type="ORF">SAMN05444368_0242</name>
</gene>
<evidence type="ECO:0000256" key="3">
    <source>
        <dbReference type="ARBA" id="ARBA00023136"/>
    </source>
</evidence>
<dbReference type="GO" id="GO:0051301">
    <property type="term" value="P:cell division"/>
    <property type="evidence" value="ECO:0007669"/>
    <property type="project" value="UniProtKB-KW"/>
</dbReference>
<feature type="domain" description="SHS2" evidence="7">
    <location>
        <begin position="8"/>
        <end position="198"/>
    </location>
</feature>
<dbReference type="SUPFAM" id="SSF53067">
    <property type="entry name" value="Actin-like ATPase domain"/>
    <property type="match status" value="2"/>
</dbReference>
<dbReference type="Pfam" id="PF02491">
    <property type="entry name" value="SHS2_FTSA"/>
    <property type="match status" value="1"/>
</dbReference>
<dbReference type="HAMAP" id="MF_02033">
    <property type="entry name" value="FtsA"/>
    <property type="match status" value="1"/>
</dbReference>
<dbReference type="SMART" id="SM00842">
    <property type="entry name" value="FtsA"/>
    <property type="match status" value="1"/>
</dbReference>
<dbReference type="Gene3D" id="3.30.1490.110">
    <property type="match status" value="1"/>
</dbReference>
<keyword evidence="9" id="KW-1185">Reference proteome</keyword>
<dbReference type="PANTHER" id="PTHR32432:SF4">
    <property type="entry name" value="CELL DIVISION PROTEIN FTSA"/>
    <property type="match status" value="1"/>
</dbReference>
<protein>
    <recommendedName>
        <fullName evidence="5 6">Cell division protein FtsA</fullName>
    </recommendedName>
</protein>
<evidence type="ECO:0000259" key="7">
    <source>
        <dbReference type="SMART" id="SM00842"/>
    </source>
</evidence>
<dbReference type="EMBL" id="FSQZ01000001">
    <property type="protein sequence ID" value="SIN62767.1"/>
    <property type="molecule type" value="Genomic_DNA"/>
</dbReference>
<dbReference type="Pfam" id="PF14450">
    <property type="entry name" value="FtsA"/>
    <property type="match status" value="2"/>
</dbReference>
<name>A0ABY1JAV8_9BACT</name>
<dbReference type="NCBIfam" id="TIGR01174">
    <property type="entry name" value="ftsA"/>
    <property type="match status" value="1"/>
</dbReference>
<comment type="similarity">
    <text evidence="5 6">Belongs to the FtsA/MreB family.</text>
</comment>
<evidence type="ECO:0000256" key="1">
    <source>
        <dbReference type="ARBA" id="ARBA00022475"/>
    </source>
</evidence>
<dbReference type="RefSeq" id="WP_074199032.1">
    <property type="nucleotide sequence ID" value="NZ_FSQZ01000001.1"/>
</dbReference>
<dbReference type="Gene3D" id="3.30.420.40">
    <property type="match status" value="2"/>
</dbReference>
<keyword evidence="2 5" id="KW-0132">Cell division</keyword>
<organism evidence="8 9">
    <name type="scientific">Acetomicrobium flavidum</name>
    <dbReference type="NCBI Taxonomy" id="49896"/>
    <lineage>
        <taxon>Bacteria</taxon>
        <taxon>Thermotogati</taxon>
        <taxon>Synergistota</taxon>
        <taxon>Synergistia</taxon>
        <taxon>Synergistales</taxon>
        <taxon>Acetomicrobiaceae</taxon>
        <taxon>Acetomicrobium</taxon>
    </lineage>
</organism>
<evidence type="ECO:0000256" key="6">
    <source>
        <dbReference type="PIRNR" id="PIRNR003101"/>
    </source>
</evidence>
<dbReference type="InterPro" id="IPR043129">
    <property type="entry name" value="ATPase_NBD"/>
</dbReference>
<comment type="subcellular location">
    <subcellularLocation>
        <location evidence="5">Cell membrane</location>
        <topology evidence="5">Peripheral membrane protein</topology>
        <orientation evidence="5">Cytoplasmic side</orientation>
    </subcellularLocation>
    <text evidence="5">Localizes to the Z ring in an FtsZ-dependent manner. Targeted to the membrane through a conserved C-terminal amphipathic helix.</text>
</comment>
<dbReference type="InterPro" id="IPR020823">
    <property type="entry name" value="Cell_div_FtsA"/>
</dbReference>
<dbReference type="InterPro" id="IPR050696">
    <property type="entry name" value="FtsA/MreB"/>
</dbReference>
<reference evidence="8 9" key="1">
    <citation type="submission" date="2016-11" db="EMBL/GenBank/DDBJ databases">
        <authorList>
            <person name="Varghese N."/>
            <person name="Submissions S."/>
        </authorList>
    </citation>
    <scope>NUCLEOTIDE SEQUENCE [LARGE SCALE GENOMIC DNA]</scope>
    <source>
        <strain evidence="8 9">DSM 20664</strain>
    </source>
</reference>
<evidence type="ECO:0000256" key="2">
    <source>
        <dbReference type="ARBA" id="ARBA00022618"/>
    </source>
</evidence>
<evidence type="ECO:0000256" key="4">
    <source>
        <dbReference type="ARBA" id="ARBA00023306"/>
    </source>
</evidence>
<dbReference type="PIRSF" id="PIRSF003101">
    <property type="entry name" value="FtsA"/>
    <property type="match status" value="1"/>
</dbReference>
<sequence length="440" mass="46714">MYEKIDLIAGLDIGTTKTSVIVAEKDRRTGEAQIIGVGSAPSMGLRKGLIVNFEQVVRSISSALEDAESMTGIAVNKAFVCFSGALTTSIISKGMISLGSTPRQVTEVDVQRVIDASLSEISMPNNYCTVHTIPVMYSIDGQKGIDDPLGMTGVRLEVEVQSIMSPTATVQNVVNCAERAGVSVTGLIVKPLASALGVLTPGEITSGVAVVDIGGGTTGVSIYVDGALKKLSVIQIGGDHITNDVARVLKIPMEAAEELKKHISLGDDSDAFDEELEFLVQGKRGSCSAAQVHEVVYNRLEELFEDFVNKELRDIGSIMLPSGLVLTGGVAKTNGIADMASEILGMPVRIANPIDGPKMPPGRNGCEYASLAGIIKYVNILEKYPLKFIGPSISFSSNIIAGQTKVKRSKVGVEEDHGPGVIVMFKNLLSTIKRTFKELF</sequence>
<comment type="caution">
    <text evidence="8">The sequence shown here is derived from an EMBL/GenBank/DDBJ whole genome shotgun (WGS) entry which is preliminary data.</text>
</comment>
<evidence type="ECO:0000256" key="5">
    <source>
        <dbReference type="HAMAP-Rule" id="MF_02033"/>
    </source>
</evidence>
<keyword evidence="4 5" id="KW-0131">Cell cycle</keyword>
<dbReference type="InterPro" id="IPR003494">
    <property type="entry name" value="SHS2_FtsA"/>
</dbReference>
<accession>A0ABY1JAV8</accession>
<comment type="function">
    <text evidence="5 6">Cell division protein that is involved in the assembly of the Z ring. May serve as a membrane anchor for the Z ring.</text>
</comment>
<evidence type="ECO:0000313" key="9">
    <source>
        <dbReference type="Proteomes" id="UP000185093"/>
    </source>
</evidence>
<dbReference type="Proteomes" id="UP000185093">
    <property type="component" value="Unassembled WGS sequence"/>
</dbReference>
<keyword evidence="3 5" id="KW-0472">Membrane</keyword>
<dbReference type="CDD" id="cd24048">
    <property type="entry name" value="ASKHA_NBD_FtsA"/>
    <property type="match status" value="1"/>
</dbReference>
<proteinExistence type="inferred from homology"/>
<evidence type="ECO:0000313" key="8">
    <source>
        <dbReference type="EMBL" id="SIN62767.1"/>
    </source>
</evidence>
<keyword evidence="1 5" id="KW-1003">Cell membrane</keyword>
<comment type="subunit">
    <text evidence="5">Self-interacts. Interacts with FtsZ.</text>
</comment>
<dbReference type="PANTHER" id="PTHR32432">
    <property type="entry name" value="CELL DIVISION PROTEIN FTSA-RELATED"/>
    <property type="match status" value="1"/>
</dbReference>